<gene>
    <name evidence="1" type="ORF">S01H1_60891</name>
</gene>
<sequence length="132" mass="15861">MIVFERFGHTFKVRNDDWKNIRRRFNPDNAKVDDDLKLYYISVKCSLCKRYRFIFICREECPFEKLDGKDAGCTNFIKKILGQIISFGINTSEVCWYVSKKVLEQFKVLNDFMDKIEKENQNDKKEKLTHNE</sequence>
<dbReference type="AlphaFoldDB" id="X0XGX7"/>
<evidence type="ECO:0000313" key="1">
    <source>
        <dbReference type="EMBL" id="GAG24196.1"/>
    </source>
</evidence>
<protein>
    <submittedName>
        <fullName evidence="1">Uncharacterized protein</fullName>
    </submittedName>
</protein>
<name>X0XGX7_9ZZZZ</name>
<organism evidence="1">
    <name type="scientific">marine sediment metagenome</name>
    <dbReference type="NCBI Taxonomy" id="412755"/>
    <lineage>
        <taxon>unclassified sequences</taxon>
        <taxon>metagenomes</taxon>
        <taxon>ecological metagenomes</taxon>
    </lineage>
</organism>
<dbReference type="EMBL" id="BARS01039895">
    <property type="protein sequence ID" value="GAG24196.1"/>
    <property type="molecule type" value="Genomic_DNA"/>
</dbReference>
<accession>X0XGX7</accession>
<comment type="caution">
    <text evidence="1">The sequence shown here is derived from an EMBL/GenBank/DDBJ whole genome shotgun (WGS) entry which is preliminary data.</text>
</comment>
<reference evidence="1" key="1">
    <citation type="journal article" date="2014" name="Front. Microbiol.">
        <title>High frequency of phylogenetically diverse reductive dehalogenase-homologous genes in deep subseafloor sedimentary metagenomes.</title>
        <authorList>
            <person name="Kawai M."/>
            <person name="Futagami T."/>
            <person name="Toyoda A."/>
            <person name="Takaki Y."/>
            <person name="Nishi S."/>
            <person name="Hori S."/>
            <person name="Arai W."/>
            <person name="Tsubouchi T."/>
            <person name="Morono Y."/>
            <person name="Uchiyama I."/>
            <person name="Ito T."/>
            <person name="Fujiyama A."/>
            <person name="Inagaki F."/>
            <person name="Takami H."/>
        </authorList>
    </citation>
    <scope>NUCLEOTIDE SEQUENCE</scope>
    <source>
        <strain evidence="1">Expedition CK06-06</strain>
    </source>
</reference>
<proteinExistence type="predicted"/>